<accession>A0ABX0HAN4</accession>
<feature type="compositionally biased region" description="Basic and acidic residues" evidence="1">
    <location>
        <begin position="89"/>
        <end position="119"/>
    </location>
</feature>
<reference evidence="3 4" key="1">
    <citation type="submission" date="2020-03" db="EMBL/GenBank/DDBJ databases">
        <title>Cyclobacterium plantarum sp. nov., a marine bacterium isolated from a coastal-marine wetland.</title>
        <authorList>
            <person name="Sanchez-Porro C."/>
            <person name="Ventosa A."/>
            <person name="Amoozegar M."/>
        </authorList>
    </citation>
    <scope>NUCLEOTIDE SEQUENCE [LARGE SCALE GENOMIC DNA]</scope>
    <source>
        <strain evidence="3 4">GBPx2</strain>
    </source>
</reference>
<keyword evidence="4" id="KW-1185">Reference proteome</keyword>
<name>A0ABX0HAN4_9BACT</name>
<dbReference type="EMBL" id="JAANYN010000004">
    <property type="protein sequence ID" value="NHE57491.1"/>
    <property type="molecule type" value="Genomic_DNA"/>
</dbReference>
<evidence type="ECO:0000256" key="1">
    <source>
        <dbReference type="SAM" id="MobiDB-lite"/>
    </source>
</evidence>
<dbReference type="Pfam" id="PF13699">
    <property type="entry name" value="eCIS_core"/>
    <property type="match status" value="1"/>
</dbReference>
<comment type="caution">
    <text evidence="3">The sequence shown here is derived from an EMBL/GenBank/DDBJ whole genome shotgun (WGS) entry which is preliminary data.</text>
</comment>
<dbReference type="Proteomes" id="UP000649799">
    <property type="component" value="Unassembled WGS sequence"/>
</dbReference>
<sequence length="479" mass="53844">MKRQSVRRSTVGIINPVFQNKKGNSFFRANAERTMPATDKEGMFIQKQSADNEMEDSMQMAPEDENEVQLMSESGEEEQVQTKGEEEEVQAKEQKEQAMAKGEEDEVQTKGEEEEVLAKEEEEQIQMKEEEEQIQTKTAGAGGRQEQAELMEPLLHRRKGAGNPLEGKSRKLMEQGFGADFSQIRIHTDAESHRMNQSIHAQAFTYGNDIFFKKDKYRPESREGRHLLAHELTHTIQQKGKKPKTIQGHWSKNETYHPLDKKGIRVAVKLEFAGAVWNKSSNTALDTTGLAAAAEKQVSNSFRGKIKKRVLGIDILYDVTTTASIRVISKLTDLNFGSEHLLVVLDDSHPKVKGTYGRGPFYGTIVYLNEKHIGPMISGADENTIPHEVGHTAGLKHLMEKGEESGVLGKMIKDLHHQANKDNIMWRGGGHPSYSGADADANLTQTNTQQLEEVHQNIQNKKINQLDLFSLVDLYALEK</sequence>
<dbReference type="InterPro" id="IPR025295">
    <property type="entry name" value="eCIS_core_dom"/>
</dbReference>
<evidence type="ECO:0000259" key="2">
    <source>
        <dbReference type="Pfam" id="PF13699"/>
    </source>
</evidence>
<organism evidence="3 4">
    <name type="scientific">Cyclobacterium plantarum</name>
    <dbReference type="NCBI Taxonomy" id="2716263"/>
    <lineage>
        <taxon>Bacteria</taxon>
        <taxon>Pseudomonadati</taxon>
        <taxon>Bacteroidota</taxon>
        <taxon>Cytophagia</taxon>
        <taxon>Cytophagales</taxon>
        <taxon>Cyclobacteriaceae</taxon>
        <taxon>Cyclobacterium</taxon>
    </lineage>
</organism>
<evidence type="ECO:0000313" key="3">
    <source>
        <dbReference type="EMBL" id="NHE57491.1"/>
    </source>
</evidence>
<feature type="compositionally biased region" description="Acidic residues" evidence="1">
    <location>
        <begin position="120"/>
        <end position="133"/>
    </location>
</feature>
<feature type="domain" description="eCIS core" evidence="2">
    <location>
        <begin position="164"/>
        <end position="241"/>
    </location>
</feature>
<feature type="region of interest" description="Disordered" evidence="1">
    <location>
        <begin position="50"/>
        <end position="144"/>
    </location>
</feature>
<feature type="compositionally biased region" description="Acidic residues" evidence="1">
    <location>
        <begin position="52"/>
        <end position="67"/>
    </location>
</feature>
<protein>
    <submittedName>
        <fullName evidence="3">DUF4157 domain-containing protein</fullName>
    </submittedName>
</protein>
<dbReference type="RefSeq" id="WP_166147046.1">
    <property type="nucleotide sequence ID" value="NZ_JAANYN010000004.1"/>
</dbReference>
<gene>
    <name evidence="3" type="ORF">G9Q97_11790</name>
</gene>
<evidence type="ECO:0000313" key="4">
    <source>
        <dbReference type="Proteomes" id="UP000649799"/>
    </source>
</evidence>
<proteinExistence type="predicted"/>